<dbReference type="InterPro" id="IPR005225">
    <property type="entry name" value="Small_GTP-bd"/>
</dbReference>
<dbReference type="OrthoDB" id="6585768at2759"/>
<sequence>MTNEGTVTVKIALIGSTMVGKTSLMVKYCKGSFTEDYIATLGVQFLERTITVKNTPVNIVIWDIGGQKNFMDMLHICCEGAHAMIFMFDLSNIKSLTALRDWYKAAYSSNNTARAFLVGNKFDLYFEMPEQERIVITNKAKKFAKAIGAPLVYCSNTKSINVKKLFQIVVGSVFGLTPKIEQVDDPSKPVIIF</sequence>
<dbReference type="InterPro" id="IPR027417">
    <property type="entry name" value="P-loop_NTPase"/>
</dbReference>
<evidence type="ECO:0000313" key="2">
    <source>
        <dbReference type="EMBL" id="OHT07819.1"/>
    </source>
</evidence>
<proteinExistence type="predicted"/>
<evidence type="ECO:0000313" key="3">
    <source>
        <dbReference type="Proteomes" id="UP000179807"/>
    </source>
</evidence>
<reference evidence="2" key="1">
    <citation type="submission" date="2016-10" db="EMBL/GenBank/DDBJ databases">
        <authorList>
            <person name="Benchimol M."/>
            <person name="Almeida L.G."/>
            <person name="Vasconcelos A.T."/>
            <person name="Perreira-Neves A."/>
            <person name="Rosa I.A."/>
            <person name="Tasca T."/>
            <person name="Bogo M.R."/>
            <person name="de Souza W."/>
        </authorList>
    </citation>
    <scope>NUCLEOTIDE SEQUENCE [LARGE SCALE GENOMIC DNA]</scope>
    <source>
        <strain evidence="2">K</strain>
    </source>
</reference>
<dbReference type="GO" id="GO:0003924">
    <property type="term" value="F:GTPase activity"/>
    <property type="evidence" value="ECO:0007669"/>
    <property type="project" value="InterPro"/>
</dbReference>
<dbReference type="EMBL" id="MLAK01000685">
    <property type="protein sequence ID" value="OHT07819.1"/>
    <property type="molecule type" value="Genomic_DNA"/>
</dbReference>
<accession>A0A1J4K9B8</accession>
<dbReference type="FunFam" id="3.40.50.300:FF:001447">
    <property type="entry name" value="Ras-related protein Rab-1B"/>
    <property type="match status" value="1"/>
</dbReference>
<dbReference type="PROSITE" id="PS51421">
    <property type="entry name" value="RAS"/>
    <property type="match status" value="1"/>
</dbReference>
<keyword evidence="1" id="KW-0547">Nucleotide-binding</keyword>
<dbReference type="InterPro" id="IPR001806">
    <property type="entry name" value="Small_GTPase"/>
</dbReference>
<keyword evidence="3" id="KW-1185">Reference proteome</keyword>
<dbReference type="NCBIfam" id="TIGR00231">
    <property type="entry name" value="small_GTP"/>
    <property type="match status" value="1"/>
</dbReference>
<dbReference type="Pfam" id="PF00071">
    <property type="entry name" value="Ras"/>
    <property type="match status" value="1"/>
</dbReference>
<dbReference type="PROSITE" id="PS51419">
    <property type="entry name" value="RAB"/>
    <property type="match status" value="1"/>
</dbReference>
<dbReference type="AlphaFoldDB" id="A0A1J4K9B8"/>
<organism evidence="2 3">
    <name type="scientific">Tritrichomonas foetus</name>
    <dbReference type="NCBI Taxonomy" id="1144522"/>
    <lineage>
        <taxon>Eukaryota</taxon>
        <taxon>Metamonada</taxon>
        <taxon>Parabasalia</taxon>
        <taxon>Tritrichomonadida</taxon>
        <taxon>Tritrichomonadidae</taxon>
        <taxon>Tritrichomonas</taxon>
    </lineage>
</organism>
<dbReference type="SUPFAM" id="SSF52540">
    <property type="entry name" value="P-loop containing nucleoside triphosphate hydrolases"/>
    <property type="match status" value="1"/>
</dbReference>
<dbReference type="GeneID" id="94838118"/>
<dbReference type="GO" id="GO:0005525">
    <property type="term" value="F:GTP binding"/>
    <property type="evidence" value="ECO:0007669"/>
    <property type="project" value="InterPro"/>
</dbReference>
<name>A0A1J4K9B8_9EUKA</name>
<dbReference type="RefSeq" id="XP_068360955.1">
    <property type="nucleotide sequence ID" value="XM_068503414.1"/>
</dbReference>
<dbReference type="PANTHER" id="PTHR47978">
    <property type="match status" value="1"/>
</dbReference>
<gene>
    <name evidence="2" type="ORF">TRFO_23859</name>
</gene>
<protein>
    <submittedName>
        <fullName evidence="2">Small GTP-binding protein</fullName>
    </submittedName>
</protein>
<dbReference type="SMART" id="SM00175">
    <property type="entry name" value="RAB"/>
    <property type="match status" value="1"/>
</dbReference>
<dbReference type="PRINTS" id="PR00449">
    <property type="entry name" value="RASTRNSFRMNG"/>
</dbReference>
<dbReference type="SMART" id="SM00173">
    <property type="entry name" value="RAS"/>
    <property type="match status" value="1"/>
</dbReference>
<dbReference type="Proteomes" id="UP000179807">
    <property type="component" value="Unassembled WGS sequence"/>
</dbReference>
<comment type="caution">
    <text evidence="2">The sequence shown here is derived from an EMBL/GenBank/DDBJ whole genome shotgun (WGS) entry which is preliminary data.</text>
</comment>
<dbReference type="VEuPathDB" id="TrichDB:TRFO_23859"/>
<evidence type="ECO:0000256" key="1">
    <source>
        <dbReference type="ARBA" id="ARBA00022741"/>
    </source>
</evidence>
<dbReference type="SMART" id="SM00174">
    <property type="entry name" value="RHO"/>
    <property type="match status" value="1"/>
</dbReference>
<dbReference type="Gene3D" id="3.40.50.300">
    <property type="entry name" value="P-loop containing nucleotide triphosphate hydrolases"/>
    <property type="match status" value="1"/>
</dbReference>